<proteinExistence type="predicted"/>
<dbReference type="EMBL" id="JAUPFM010000021">
    <property type="protein sequence ID" value="KAK2817353.1"/>
    <property type="molecule type" value="Genomic_DNA"/>
</dbReference>
<dbReference type="Proteomes" id="UP001187415">
    <property type="component" value="Unassembled WGS sequence"/>
</dbReference>
<comment type="caution">
    <text evidence="1">The sequence shown here is derived from an EMBL/GenBank/DDBJ whole genome shotgun (WGS) entry which is preliminary data.</text>
</comment>
<name>A0AA88IWZ6_CHASR</name>
<evidence type="ECO:0000313" key="1">
    <source>
        <dbReference type="EMBL" id="KAK2817353.1"/>
    </source>
</evidence>
<sequence length="74" mass="8130">MLHGDISVSVGSPGSGTPDHIQALIPIYILAIRTLNPQPFSHKLTSLLPKSTTFYNSVELTRKLNINQSSTKHF</sequence>
<accession>A0AA88IWZ6</accession>
<gene>
    <name evidence="1" type="ORF">Q5P01_025544</name>
</gene>
<protein>
    <submittedName>
        <fullName evidence="1">Uncharacterized protein</fullName>
    </submittedName>
</protein>
<organism evidence="1 2">
    <name type="scientific">Channa striata</name>
    <name type="common">Snakehead murrel</name>
    <name type="synonym">Ophicephalus striatus</name>
    <dbReference type="NCBI Taxonomy" id="64152"/>
    <lineage>
        <taxon>Eukaryota</taxon>
        <taxon>Metazoa</taxon>
        <taxon>Chordata</taxon>
        <taxon>Craniata</taxon>
        <taxon>Vertebrata</taxon>
        <taxon>Euteleostomi</taxon>
        <taxon>Actinopterygii</taxon>
        <taxon>Neopterygii</taxon>
        <taxon>Teleostei</taxon>
        <taxon>Neoteleostei</taxon>
        <taxon>Acanthomorphata</taxon>
        <taxon>Anabantaria</taxon>
        <taxon>Anabantiformes</taxon>
        <taxon>Channoidei</taxon>
        <taxon>Channidae</taxon>
        <taxon>Channa</taxon>
    </lineage>
</organism>
<evidence type="ECO:0000313" key="2">
    <source>
        <dbReference type="Proteomes" id="UP001187415"/>
    </source>
</evidence>
<keyword evidence="2" id="KW-1185">Reference proteome</keyword>
<reference evidence="1" key="1">
    <citation type="submission" date="2023-07" db="EMBL/GenBank/DDBJ databases">
        <title>Chromosome-level Genome Assembly of Striped Snakehead (Channa striata).</title>
        <authorList>
            <person name="Liu H."/>
        </authorList>
    </citation>
    <scope>NUCLEOTIDE SEQUENCE</scope>
    <source>
        <strain evidence="1">Gz</strain>
        <tissue evidence="1">Muscle</tissue>
    </source>
</reference>
<dbReference type="AlphaFoldDB" id="A0AA88IWZ6"/>